<dbReference type="Proteomes" id="UP000008237">
    <property type="component" value="Unassembled WGS sequence"/>
</dbReference>
<feature type="region of interest" description="Disordered" evidence="1">
    <location>
        <begin position="1"/>
        <end position="20"/>
    </location>
</feature>
<feature type="compositionally biased region" description="Basic and acidic residues" evidence="1">
    <location>
        <begin position="7"/>
        <end position="20"/>
    </location>
</feature>
<dbReference type="InParanoid" id="E2C5X8"/>
<dbReference type="AlphaFoldDB" id="E2C5X8"/>
<protein>
    <submittedName>
        <fullName evidence="2">Uncharacterized protein</fullName>
    </submittedName>
</protein>
<evidence type="ECO:0000313" key="3">
    <source>
        <dbReference type="Proteomes" id="UP000008237"/>
    </source>
</evidence>
<proteinExistence type="predicted"/>
<sequence length="20" mass="2343">MIRGRQARVERKGGHVEHLL</sequence>
<organism evidence="3">
    <name type="scientific">Harpegnathos saltator</name>
    <name type="common">Jerdon's jumping ant</name>
    <dbReference type="NCBI Taxonomy" id="610380"/>
    <lineage>
        <taxon>Eukaryota</taxon>
        <taxon>Metazoa</taxon>
        <taxon>Ecdysozoa</taxon>
        <taxon>Arthropoda</taxon>
        <taxon>Hexapoda</taxon>
        <taxon>Insecta</taxon>
        <taxon>Pterygota</taxon>
        <taxon>Neoptera</taxon>
        <taxon>Endopterygota</taxon>
        <taxon>Hymenoptera</taxon>
        <taxon>Apocrita</taxon>
        <taxon>Aculeata</taxon>
        <taxon>Formicoidea</taxon>
        <taxon>Formicidae</taxon>
        <taxon>Ponerinae</taxon>
        <taxon>Ponerini</taxon>
        <taxon>Harpegnathos</taxon>
    </lineage>
</organism>
<evidence type="ECO:0000313" key="2">
    <source>
        <dbReference type="EMBL" id="EFN76652.1"/>
    </source>
</evidence>
<feature type="non-terminal residue" evidence="2">
    <location>
        <position position="20"/>
    </location>
</feature>
<gene>
    <name evidence="2" type="ORF">EAI_16272</name>
</gene>
<keyword evidence="3" id="KW-1185">Reference proteome</keyword>
<reference evidence="2 3" key="1">
    <citation type="journal article" date="2010" name="Science">
        <title>Genomic comparison of the ants Camponotus floridanus and Harpegnathos saltator.</title>
        <authorList>
            <person name="Bonasio R."/>
            <person name="Zhang G."/>
            <person name="Ye C."/>
            <person name="Mutti N.S."/>
            <person name="Fang X."/>
            <person name="Qin N."/>
            <person name="Donahue G."/>
            <person name="Yang P."/>
            <person name="Li Q."/>
            <person name="Li C."/>
            <person name="Zhang P."/>
            <person name="Huang Z."/>
            <person name="Berger S.L."/>
            <person name="Reinberg D."/>
            <person name="Wang J."/>
            <person name="Liebig J."/>
        </authorList>
    </citation>
    <scope>NUCLEOTIDE SEQUENCE [LARGE SCALE GENOMIC DNA]</scope>
    <source>
        <strain evidence="2 3">R22 G/1</strain>
    </source>
</reference>
<dbReference type="EMBL" id="GL452874">
    <property type="protein sequence ID" value="EFN76652.1"/>
    <property type="molecule type" value="Genomic_DNA"/>
</dbReference>
<evidence type="ECO:0000256" key="1">
    <source>
        <dbReference type="SAM" id="MobiDB-lite"/>
    </source>
</evidence>
<accession>E2C5X8</accession>
<name>E2C5X8_HARSA</name>